<dbReference type="InterPro" id="IPR037516">
    <property type="entry name" value="Tripartite_DENN"/>
</dbReference>
<comment type="caution">
    <text evidence="2">The sequence shown here is derived from an EMBL/GenBank/DDBJ whole genome shotgun (WGS) entry which is preliminary data.</text>
</comment>
<dbReference type="GeneID" id="94828634"/>
<dbReference type="PROSITE" id="PS50211">
    <property type="entry name" value="DENN"/>
    <property type="match status" value="1"/>
</dbReference>
<dbReference type="RefSeq" id="XP_068353969.1">
    <property type="nucleotide sequence ID" value="XM_068493930.1"/>
</dbReference>
<dbReference type="InterPro" id="IPR051942">
    <property type="entry name" value="DENN_domain_containing_2"/>
</dbReference>
<dbReference type="InterPro" id="IPR043153">
    <property type="entry name" value="DENN_C"/>
</dbReference>
<dbReference type="PANTHER" id="PTHR15288">
    <property type="entry name" value="DENN DOMAIN-CONTAINING PROTEIN 2"/>
    <property type="match status" value="1"/>
</dbReference>
<evidence type="ECO:0000259" key="1">
    <source>
        <dbReference type="PROSITE" id="PS50211"/>
    </source>
</evidence>
<sequence length="553" mass="62592">MHINLITSMISSPLSPDRNESLSFISTRGNSIKHSNDTQEESQKKIFDQFFIFGAPPNGNDPEKPILLSMFPSTEYTQNGEDIEELIKYCFPKSYTTISETISSHDTILSEFAFFVNKPSKPRTYGICVQIKSSPDFAPFFTSNFSRRYPFAICLLSSVPFLVSHFQVALYLALLLTGKVQPENSMRIDRSSFKVKGFCYPSLTLDKKSPTIAVLQGFSAPLMLVDQLFKYWQYPVVPQAKPIIEPKYCDLLPSYIPVNLSSMQCLSFPTMDVLFSALPPLMIVQLYTAILLGKNILLVSTDPHKFSLCVISLVTLTRPFKLHMNVFPVINIQTHIDESIPYLAGSPTLNQSTAEVVCDLDTVIMTSKNPIPDLPNQAEIIKKIEMVMKNQEKCITMPPQTSKYLFSSVANPEYYEFVHKIEPTAFPPLYTSFYPQKYVFKSVLVDNIREIFASHIAIQLNSAIRASFDEGKEAINIDLFKKTVNSIANPFYNLFIFSKVFENFVSRTKMEMDNKKSMQRLKQSPQSSSIKPVIESPTIALSPFGKNTDENTF</sequence>
<dbReference type="Proteomes" id="UP000179807">
    <property type="component" value="Unassembled WGS sequence"/>
</dbReference>
<evidence type="ECO:0000313" key="3">
    <source>
        <dbReference type="Proteomes" id="UP000179807"/>
    </source>
</evidence>
<dbReference type="PANTHER" id="PTHR15288:SF0">
    <property type="entry name" value="UDENN DOMAIN-CONTAINING PROTEIN"/>
    <property type="match status" value="1"/>
</dbReference>
<dbReference type="Gene3D" id="3.40.50.11500">
    <property type="match status" value="1"/>
</dbReference>
<organism evidence="2 3">
    <name type="scientific">Tritrichomonas foetus</name>
    <dbReference type="NCBI Taxonomy" id="1144522"/>
    <lineage>
        <taxon>Eukaryota</taxon>
        <taxon>Metamonada</taxon>
        <taxon>Parabasalia</taxon>
        <taxon>Tritrichomonadida</taxon>
        <taxon>Tritrichomonadidae</taxon>
        <taxon>Tritrichomonas</taxon>
    </lineage>
</organism>
<name>A0A1J4JNX6_9EUKA</name>
<proteinExistence type="predicted"/>
<keyword evidence="3" id="KW-1185">Reference proteome</keyword>
<protein>
    <recommendedName>
        <fullName evidence="1">UDENN domain-containing protein</fullName>
    </recommendedName>
</protein>
<evidence type="ECO:0000313" key="2">
    <source>
        <dbReference type="EMBL" id="OHT00833.1"/>
    </source>
</evidence>
<dbReference type="OrthoDB" id="10266080at2759"/>
<gene>
    <name evidence="2" type="ORF">TRFO_07834</name>
</gene>
<feature type="domain" description="UDENN" evidence="1">
    <location>
        <begin position="49"/>
        <end position="535"/>
    </location>
</feature>
<dbReference type="VEuPathDB" id="TrichDB:TRFO_07834"/>
<accession>A0A1J4JNX6</accession>
<dbReference type="AlphaFoldDB" id="A0A1J4JNX6"/>
<dbReference type="EMBL" id="MLAK01000938">
    <property type="protein sequence ID" value="OHT00833.1"/>
    <property type="molecule type" value="Genomic_DNA"/>
</dbReference>
<reference evidence="2" key="1">
    <citation type="submission" date="2016-10" db="EMBL/GenBank/DDBJ databases">
        <authorList>
            <person name="Benchimol M."/>
            <person name="Almeida L.G."/>
            <person name="Vasconcelos A.T."/>
            <person name="Perreira-Neves A."/>
            <person name="Rosa I.A."/>
            <person name="Tasca T."/>
            <person name="Bogo M.R."/>
            <person name="de Souza W."/>
        </authorList>
    </citation>
    <scope>NUCLEOTIDE SEQUENCE [LARGE SCALE GENOMIC DNA]</scope>
    <source>
        <strain evidence="2">K</strain>
    </source>
</reference>